<keyword evidence="3" id="KW-0812">Transmembrane</keyword>
<evidence type="ECO:0000256" key="2">
    <source>
        <dbReference type="ARBA" id="ARBA00009559"/>
    </source>
</evidence>
<gene>
    <name evidence="9" type="ORF">TeGR_g1235</name>
</gene>
<evidence type="ECO:0000256" key="1">
    <source>
        <dbReference type="ARBA" id="ARBA00004323"/>
    </source>
</evidence>
<evidence type="ECO:0000256" key="3">
    <source>
        <dbReference type="ARBA" id="ARBA00022692"/>
    </source>
</evidence>
<evidence type="ECO:0000313" key="10">
    <source>
        <dbReference type="Proteomes" id="UP001165060"/>
    </source>
</evidence>
<reference evidence="9 10" key="1">
    <citation type="journal article" date="2023" name="Commun. Biol.">
        <title>Genome analysis of Parmales, the sister group of diatoms, reveals the evolutionary specialization of diatoms from phago-mixotrophs to photoautotrophs.</title>
        <authorList>
            <person name="Ban H."/>
            <person name="Sato S."/>
            <person name="Yoshikawa S."/>
            <person name="Yamada K."/>
            <person name="Nakamura Y."/>
            <person name="Ichinomiya M."/>
            <person name="Sato N."/>
            <person name="Blanc-Mathieu R."/>
            <person name="Endo H."/>
            <person name="Kuwata A."/>
            <person name="Ogata H."/>
        </authorList>
    </citation>
    <scope>NUCLEOTIDE SEQUENCE [LARGE SCALE GENOMIC DNA]</scope>
</reference>
<keyword evidence="7" id="KW-0333">Golgi apparatus</keyword>
<dbReference type="CDD" id="cd11574">
    <property type="entry name" value="GH99"/>
    <property type="match status" value="1"/>
</dbReference>
<evidence type="ECO:0000313" key="9">
    <source>
        <dbReference type="EMBL" id="GMI27592.1"/>
    </source>
</evidence>
<keyword evidence="5" id="KW-0735">Signal-anchor</keyword>
<protein>
    <submittedName>
        <fullName evidence="9">Uncharacterized protein</fullName>
    </submittedName>
</protein>
<dbReference type="Proteomes" id="UP001165060">
    <property type="component" value="Unassembled WGS sequence"/>
</dbReference>
<keyword evidence="8" id="KW-0472">Membrane</keyword>
<comment type="similarity">
    <text evidence="2">Belongs to the glycosyl hydrolase 99 family.</text>
</comment>
<dbReference type="Pfam" id="PF16317">
    <property type="entry name" value="Glyco_hydro_99"/>
    <property type="match status" value="1"/>
</dbReference>
<evidence type="ECO:0000256" key="5">
    <source>
        <dbReference type="ARBA" id="ARBA00022968"/>
    </source>
</evidence>
<proteinExistence type="inferred from homology"/>
<keyword evidence="4" id="KW-0378">Hydrolase</keyword>
<dbReference type="PANTHER" id="PTHR13572:SF4">
    <property type="entry name" value="RE57134P"/>
    <property type="match status" value="1"/>
</dbReference>
<comment type="caution">
    <text evidence="9">The sequence shown here is derived from an EMBL/GenBank/DDBJ whole genome shotgun (WGS) entry which is preliminary data.</text>
</comment>
<dbReference type="Gene3D" id="3.20.20.80">
    <property type="entry name" value="Glycosidases"/>
    <property type="match status" value="1"/>
</dbReference>
<comment type="subcellular location">
    <subcellularLocation>
        <location evidence="1">Golgi apparatus membrane</location>
        <topology evidence="1">Single-pass type II membrane protein</topology>
    </subcellularLocation>
</comment>
<keyword evidence="10" id="KW-1185">Reference proteome</keyword>
<sequence length="364" mass="40379">MLCGAVHAAFYLWYGNPETDGQWRHWDHAVLPHWSPSIQAQFPSGQLFSPPSAPHSPFVPSLGLYSSADVEALRSQLESVRKAGIDSVMLSWWGQADASVGRDSQGVSTDELVPLVLDAAHEAGVGVTWHLEPYGGRTPESVGEDLAYLHERHGHHPAVWRQQHGSKQLPVVFLYDVSAEHSAGERERWRAMADSVRGSEHDAVLLSLFVDRRDVAFVVGAGFDGAYTYFASDGFTQGSTSSNWGAAREALDAEGKMFLPSVGPGYNDTLIRPWNGAQTKSRREGEYYDKMWDAALSCGATSWTITSWNEWGEGTQIQEARPHRNSEGWAYADYGQLGEGWYVERTRYWAEEAKRTCALVDGEL</sequence>
<keyword evidence="6" id="KW-1133">Transmembrane helix</keyword>
<evidence type="ECO:0000256" key="7">
    <source>
        <dbReference type="ARBA" id="ARBA00023034"/>
    </source>
</evidence>
<dbReference type="PANTHER" id="PTHR13572">
    <property type="entry name" value="ENDO-ALPHA-1,2-MANNOSIDASE"/>
    <property type="match status" value="1"/>
</dbReference>
<dbReference type="EMBL" id="BRYB01000315">
    <property type="protein sequence ID" value="GMI27592.1"/>
    <property type="molecule type" value="Genomic_DNA"/>
</dbReference>
<organism evidence="9 10">
    <name type="scientific">Tetraparma gracilis</name>
    <dbReference type="NCBI Taxonomy" id="2962635"/>
    <lineage>
        <taxon>Eukaryota</taxon>
        <taxon>Sar</taxon>
        <taxon>Stramenopiles</taxon>
        <taxon>Ochrophyta</taxon>
        <taxon>Bolidophyceae</taxon>
        <taxon>Parmales</taxon>
        <taxon>Triparmaceae</taxon>
        <taxon>Tetraparma</taxon>
    </lineage>
</organism>
<accession>A0ABQ6MJG1</accession>
<dbReference type="InterPro" id="IPR026071">
    <property type="entry name" value="Glyco_Hydrolase_99"/>
</dbReference>
<evidence type="ECO:0000256" key="6">
    <source>
        <dbReference type="ARBA" id="ARBA00022989"/>
    </source>
</evidence>
<evidence type="ECO:0000256" key="4">
    <source>
        <dbReference type="ARBA" id="ARBA00022801"/>
    </source>
</evidence>
<evidence type="ECO:0000256" key="8">
    <source>
        <dbReference type="ARBA" id="ARBA00023136"/>
    </source>
</evidence>
<name>A0ABQ6MJG1_9STRA</name>